<reference evidence="2 3" key="1">
    <citation type="journal article" date="2021" name="Sci. Rep.">
        <title>The genome of the diatom Chaetoceros tenuissimus carries an ancient integrated fragment of an extant virus.</title>
        <authorList>
            <person name="Hongo Y."/>
            <person name="Kimura K."/>
            <person name="Takaki Y."/>
            <person name="Yoshida Y."/>
            <person name="Baba S."/>
            <person name="Kobayashi G."/>
            <person name="Nagasaki K."/>
            <person name="Hano T."/>
            <person name="Tomaru Y."/>
        </authorList>
    </citation>
    <scope>NUCLEOTIDE SEQUENCE [LARGE SCALE GENOMIC DNA]</scope>
    <source>
        <strain evidence="2 3">NIES-3715</strain>
    </source>
</reference>
<dbReference type="Gene3D" id="2.115.10.20">
    <property type="entry name" value="Glycosyl hydrolase domain, family 43"/>
    <property type="match status" value="1"/>
</dbReference>
<dbReference type="SUPFAM" id="SSF75005">
    <property type="entry name" value="Arabinanase/levansucrase/invertase"/>
    <property type="match status" value="1"/>
</dbReference>
<dbReference type="Gene3D" id="2.60.120.260">
    <property type="entry name" value="Galactose-binding domain-like"/>
    <property type="match status" value="1"/>
</dbReference>
<dbReference type="Proteomes" id="UP001054902">
    <property type="component" value="Unassembled WGS sequence"/>
</dbReference>
<evidence type="ECO:0000256" key="1">
    <source>
        <dbReference type="SAM" id="SignalP"/>
    </source>
</evidence>
<comment type="caution">
    <text evidence="2">The sequence shown here is derived from an EMBL/GenBank/DDBJ whole genome shotgun (WGS) entry which is preliminary data.</text>
</comment>
<organism evidence="2 3">
    <name type="scientific">Chaetoceros tenuissimus</name>
    <dbReference type="NCBI Taxonomy" id="426638"/>
    <lineage>
        <taxon>Eukaryota</taxon>
        <taxon>Sar</taxon>
        <taxon>Stramenopiles</taxon>
        <taxon>Ochrophyta</taxon>
        <taxon>Bacillariophyta</taxon>
        <taxon>Coscinodiscophyceae</taxon>
        <taxon>Chaetocerotophycidae</taxon>
        <taxon>Chaetocerotales</taxon>
        <taxon>Chaetocerotaceae</taxon>
        <taxon>Chaetoceros</taxon>
    </lineage>
</organism>
<feature type="signal peptide" evidence="1">
    <location>
        <begin position="1"/>
        <end position="23"/>
    </location>
</feature>
<keyword evidence="3" id="KW-1185">Reference proteome</keyword>
<name>A0AAD3DCU4_9STRA</name>
<protein>
    <submittedName>
        <fullName evidence="2">Uncharacterized protein</fullName>
    </submittedName>
</protein>
<dbReference type="AlphaFoldDB" id="A0AAD3DCU4"/>
<keyword evidence="1" id="KW-0732">Signal</keyword>
<gene>
    <name evidence="2" type="ORF">CTEN210_18437</name>
</gene>
<sequence>MKAFSHSFISVVFMNIIIQQVGSIKVKLASQNSTLTRDEQHQTETAFDEQKVEMKQLKAVFRQVDNPHNPSSSTIKNNVQWKDQNGDLLNIGRGGKITKIGDVFYWVGHQPAPGPSLWARLIFSSCASSNLGSNSWELVRKIYEFGEHEDSTGNCKLFQHPDYDQKYLLFCKKLFFMETIDSYPIENAKFVRVAKPEDPAAAEFPGYHFGAGDVFHDGQHMYYITSRHKKGVKTSRTVLIYRMDSTWKKLEDLYTSFSWGHNKEGMHMVKNGDFYYLFASRTAGWKGSKTYYKKATSIKALANAPEKEVLFYPKENSPQIRSLGSQHRMIFEIEEGRWLFSGNRYPNESPIDWDLRFGRAVQAPVQFTSNGVEVYFKKEFDWKSYDYTSGDYDAHPRPNKVGYKSLFWKKSSVEDTKRDIDSLVYGGKAKLTYCPTTKTKMLKRLFGNGYATYTTNVDCSGTYSLHVSYVAPSDRYLHVKVNGGEKGIKFKFGRSGKVCSKGDSSLVRTIQLDLTQGTNVITFQNPPASKSPLVEWVSLVPMKCS</sequence>
<evidence type="ECO:0000313" key="3">
    <source>
        <dbReference type="Proteomes" id="UP001054902"/>
    </source>
</evidence>
<evidence type="ECO:0000313" key="2">
    <source>
        <dbReference type="EMBL" id="GFH61961.1"/>
    </source>
</evidence>
<dbReference type="EMBL" id="BLLK01000075">
    <property type="protein sequence ID" value="GFH61961.1"/>
    <property type="molecule type" value="Genomic_DNA"/>
</dbReference>
<dbReference type="InterPro" id="IPR023296">
    <property type="entry name" value="Glyco_hydro_beta-prop_sf"/>
</dbReference>
<feature type="chain" id="PRO_5042098315" evidence="1">
    <location>
        <begin position="24"/>
        <end position="545"/>
    </location>
</feature>
<proteinExistence type="predicted"/>
<accession>A0AAD3DCU4</accession>